<dbReference type="STRING" id="391735.Veis_2760"/>
<dbReference type="Pfam" id="PF09339">
    <property type="entry name" value="HTH_IclR"/>
    <property type="match status" value="1"/>
</dbReference>
<proteinExistence type="predicted"/>
<dbReference type="GO" id="GO:0045892">
    <property type="term" value="P:negative regulation of DNA-templated transcription"/>
    <property type="evidence" value="ECO:0007669"/>
    <property type="project" value="TreeGrafter"/>
</dbReference>
<dbReference type="PROSITE" id="PS51078">
    <property type="entry name" value="ICLR_ED"/>
    <property type="match status" value="1"/>
</dbReference>
<protein>
    <submittedName>
        <fullName evidence="6">Transcriptional regulator, IclR family</fullName>
    </submittedName>
</protein>
<accession>A1WLJ4</accession>
<dbReference type="HOGENOM" id="CLU_062618_0_0_4"/>
<keyword evidence="1" id="KW-0805">Transcription regulation</keyword>
<dbReference type="PANTHER" id="PTHR30136:SF33">
    <property type="entry name" value="TRANSCRIPTIONAL REGULATORY PROTEIN"/>
    <property type="match status" value="1"/>
</dbReference>
<dbReference type="AlphaFoldDB" id="A1WLJ4"/>
<dbReference type="FunFam" id="1.10.10.10:FF:000056">
    <property type="entry name" value="IclR family transcriptional regulator"/>
    <property type="match status" value="1"/>
</dbReference>
<dbReference type="InterPro" id="IPR036390">
    <property type="entry name" value="WH_DNA-bd_sf"/>
</dbReference>
<dbReference type="SUPFAM" id="SSF55781">
    <property type="entry name" value="GAF domain-like"/>
    <property type="match status" value="1"/>
</dbReference>
<dbReference type="InterPro" id="IPR036388">
    <property type="entry name" value="WH-like_DNA-bd_sf"/>
</dbReference>
<name>A1WLJ4_VEREI</name>
<dbReference type="InterPro" id="IPR014757">
    <property type="entry name" value="Tscrpt_reg_IclR_C"/>
</dbReference>
<evidence type="ECO:0000259" key="4">
    <source>
        <dbReference type="PROSITE" id="PS51077"/>
    </source>
</evidence>
<dbReference type="Proteomes" id="UP000000374">
    <property type="component" value="Chromosome"/>
</dbReference>
<dbReference type="PROSITE" id="PS51077">
    <property type="entry name" value="HTH_ICLR"/>
    <property type="match status" value="1"/>
</dbReference>
<evidence type="ECO:0000256" key="3">
    <source>
        <dbReference type="ARBA" id="ARBA00023163"/>
    </source>
</evidence>
<keyword evidence="3" id="KW-0804">Transcription</keyword>
<dbReference type="GO" id="GO:0003700">
    <property type="term" value="F:DNA-binding transcription factor activity"/>
    <property type="evidence" value="ECO:0007669"/>
    <property type="project" value="TreeGrafter"/>
</dbReference>
<dbReference type="InterPro" id="IPR005471">
    <property type="entry name" value="Tscrpt_reg_IclR_N"/>
</dbReference>
<dbReference type="Pfam" id="PF01614">
    <property type="entry name" value="IclR_C"/>
    <property type="match status" value="1"/>
</dbReference>
<gene>
    <name evidence="6" type="ordered locus">Veis_2760</name>
</gene>
<dbReference type="KEGG" id="vei:Veis_2760"/>
<dbReference type="Gene3D" id="3.30.450.40">
    <property type="match status" value="1"/>
</dbReference>
<dbReference type="OrthoDB" id="5401369at2"/>
<dbReference type="PANTHER" id="PTHR30136">
    <property type="entry name" value="HELIX-TURN-HELIX TRANSCRIPTIONAL REGULATOR, ICLR FAMILY"/>
    <property type="match status" value="1"/>
</dbReference>
<keyword evidence="7" id="KW-1185">Reference proteome</keyword>
<organism evidence="6 7">
    <name type="scientific">Verminephrobacter eiseniae (strain EF01-2)</name>
    <dbReference type="NCBI Taxonomy" id="391735"/>
    <lineage>
        <taxon>Bacteria</taxon>
        <taxon>Pseudomonadati</taxon>
        <taxon>Pseudomonadota</taxon>
        <taxon>Betaproteobacteria</taxon>
        <taxon>Burkholderiales</taxon>
        <taxon>Comamonadaceae</taxon>
        <taxon>Verminephrobacter</taxon>
    </lineage>
</organism>
<feature type="domain" description="HTH iclR-type" evidence="4">
    <location>
        <begin position="24"/>
        <end position="86"/>
    </location>
</feature>
<evidence type="ECO:0000259" key="5">
    <source>
        <dbReference type="PROSITE" id="PS51078"/>
    </source>
</evidence>
<evidence type="ECO:0000313" key="7">
    <source>
        <dbReference type="Proteomes" id="UP000000374"/>
    </source>
</evidence>
<feature type="domain" description="IclR-ED" evidence="5">
    <location>
        <begin position="87"/>
        <end position="268"/>
    </location>
</feature>
<dbReference type="InterPro" id="IPR050707">
    <property type="entry name" value="HTH_MetabolicPath_Reg"/>
</dbReference>
<dbReference type="EMBL" id="CP000542">
    <property type="protein sequence ID" value="ABM58501.1"/>
    <property type="molecule type" value="Genomic_DNA"/>
</dbReference>
<dbReference type="Gene3D" id="1.10.10.10">
    <property type="entry name" value="Winged helix-like DNA-binding domain superfamily/Winged helix DNA-binding domain"/>
    <property type="match status" value="1"/>
</dbReference>
<reference evidence="7" key="1">
    <citation type="submission" date="2006-12" db="EMBL/GenBank/DDBJ databases">
        <title>Complete sequence of chromosome 1 of Verminephrobacter eiseniae EF01-2.</title>
        <authorList>
            <person name="Copeland A."/>
            <person name="Lucas S."/>
            <person name="Lapidus A."/>
            <person name="Barry K."/>
            <person name="Detter J.C."/>
            <person name="Glavina del Rio T."/>
            <person name="Dalin E."/>
            <person name="Tice H."/>
            <person name="Pitluck S."/>
            <person name="Chertkov O."/>
            <person name="Brettin T."/>
            <person name="Bruce D."/>
            <person name="Han C."/>
            <person name="Tapia R."/>
            <person name="Gilna P."/>
            <person name="Schmutz J."/>
            <person name="Larimer F."/>
            <person name="Land M."/>
            <person name="Hauser L."/>
            <person name="Kyrpides N."/>
            <person name="Kim E."/>
            <person name="Stahl D."/>
            <person name="Richardson P."/>
        </authorList>
    </citation>
    <scope>NUCLEOTIDE SEQUENCE [LARGE SCALE GENOMIC DNA]</scope>
    <source>
        <strain evidence="7">EF01-2</strain>
    </source>
</reference>
<dbReference type="GeneID" id="76461264"/>
<dbReference type="GO" id="GO:0003677">
    <property type="term" value="F:DNA binding"/>
    <property type="evidence" value="ECO:0007669"/>
    <property type="project" value="UniProtKB-KW"/>
</dbReference>
<evidence type="ECO:0000313" key="6">
    <source>
        <dbReference type="EMBL" id="ABM58501.1"/>
    </source>
</evidence>
<keyword evidence="2" id="KW-0238">DNA-binding</keyword>
<sequence length="271" mass="28974">MAAGVSTRALTRDTGTFVRSTPGSQSLERGLQLLRAFRRGVGVLTNAELADRTGLPRPTVSRLMRSLVDAGFLAYDGQQKGYRLTAACLSLALSYRSSQRALEKALPLMRQVAQGRLVNVGLAVADQLEMVYLDSVRLSRPGLLRRICPGSRIPIASTSLGCAFLAGMQQPARLALLAQLERQHGAAWPRLKRGVDTALQAIRKSGYCIAQWQAGMAAVAAPLHMPGGGLYALNVSFPSASPVLDDSIAAHAGLLLALVDDIRKAWDSDTL</sequence>
<evidence type="ECO:0000256" key="2">
    <source>
        <dbReference type="ARBA" id="ARBA00023125"/>
    </source>
</evidence>
<evidence type="ECO:0000256" key="1">
    <source>
        <dbReference type="ARBA" id="ARBA00023015"/>
    </source>
</evidence>
<dbReference type="SMART" id="SM00346">
    <property type="entry name" value="HTH_ICLR"/>
    <property type="match status" value="1"/>
</dbReference>
<dbReference type="RefSeq" id="WP_011810499.1">
    <property type="nucleotide sequence ID" value="NC_008786.1"/>
</dbReference>
<dbReference type="SUPFAM" id="SSF46785">
    <property type="entry name" value="Winged helix' DNA-binding domain"/>
    <property type="match status" value="1"/>
</dbReference>
<dbReference type="eggNOG" id="COG1414">
    <property type="taxonomic scope" value="Bacteria"/>
</dbReference>
<dbReference type="InterPro" id="IPR029016">
    <property type="entry name" value="GAF-like_dom_sf"/>
</dbReference>